<name>A0AA37P3S1_9BACT</name>
<dbReference type="Proteomes" id="UP001055105">
    <property type="component" value="Unassembled WGS sequence"/>
</dbReference>
<sequence>MSRIRKIISIYLSYRQPRSTRKEFAEWFAAPFDEETKQRLMREYWDALSPEMSQDRVQKAYARVRERIGFRSVSLPSSQGVRPVFRRAAVMVAMIAIPVLAVALYALIGHMNSAPKWQEIYAPYGQTRSVVLADGSQIVINSGSRLIYPDRFAGKERRVFLCGEAYADIAKNPKRSFVLSADDVDILVHGTSFRVSSYVNDSEVEVALLSGAIDMQTKNLQQNCKIQMTPGDMVKVDKRSGRVTSMRFPGGTFANGIDDGHLTFINSRLSDIARQLERTFDVKIVIDSQQLADERYYSVFINHETLDEILSILEQNGDMKHRREGEIIHLYKK</sequence>
<dbReference type="PANTHER" id="PTHR30273:SF2">
    <property type="entry name" value="PROTEIN FECR"/>
    <property type="match status" value="1"/>
</dbReference>
<reference evidence="4" key="1">
    <citation type="submission" date="2022-01" db="EMBL/GenBank/DDBJ databases">
        <title>Novel bile acid biosynthetic pathways are enriched in the microbiome of centenarians.</title>
        <authorList>
            <person name="Sato Y."/>
            <person name="Atarashi K."/>
            <person name="Plichta R.D."/>
            <person name="Arai Y."/>
            <person name="Sasajima S."/>
            <person name="Kearney M.S."/>
            <person name="Suda W."/>
            <person name="Takeshita K."/>
            <person name="Sasaki T."/>
            <person name="Okamoto S."/>
            <person name="Skelly N.A."/>
            <person name="Okamura Y."/>
            <person name="Vlamakis H."/>
            <person name="Li Y."/>
            <person name="Tanoue T."/>
            <person name="Takei H."/>
            <person name="Nittono H."/>
            <person name="Narushima S."/>
            <person name="Irie J."/>
            <person name="Itoh H."/>
            <person name="Moriya K."/>
            <person name="Sugiura Y."/>
            <person name="Suematsu M."/>
            <person name="Moritoki N."/>
            <person name="Shibata S."/>
            <person name="Littman R.D."/>
            <person name="Fischbach A.M."/>
            <person name="Uwamino Y."/>
            <person name="Inoue T."/>
            <person name="Honda A."/>
            <person name="Hattori M."/>
            <person name="Murai T."/>
            <person name="Xavier J.R."/>
            <person name="Hirose N."/>
            <person name="Honda K."/>
        </authorList>
    </citation>
    <scope>NUCLEOTIDE SEQUENCE</scope>
    <source>
        <strain evidence="4">CE91-St16</strain>
    </source>
</reference>
<comment type="caution">
    <text evidence="4">The sequence shown here is derived from an EMBL/GenBank/DDBJ whole genome shotgun (WGS) entry which is preliminary data.</text>
</comment>
<keyword evidence="1" id="KW-0812">Transmembrane</keyword>
<evidence type="ECO:0000259" key="2">
    <source>
        <dbReference type="Pfam" id="PF04773"/>
    </source>
</evidence>
<proteinExistence type="predicted"/>
<feature type="domain" description="Protein FecR C-terminal" evidence="3">
    <location>
        <begin position="262"/>
        <end position="328"/>
    </location>
</feature>
<dbReference type="InterPro" id="IPR006860">
    <property type="entry name" value="FecR"/>
</dbReference>
<dbReference type="InterPro" id="IPR012373">
    <property type="entry name" value="Ferrdict_sens_TM"/>
</dbReference>
<dbReference type="RefSeq" id="WP_244076331.1">
    <property type="nucleotide sequence ID" value="NZ_AP025581.1"/>
</dbReference>
<protein>
    <recommendedName>
        <fullName evidence="6">Fe2+-dicitrate sensor, membrane component</fullName>
    </recommendedName>
</protein>
<feature type="domain" description="FecR protein" evidence="2">
    <location>
        <begin position="124"/>
        <end position="213"/>
    </location>
</feature>
<feature type="transmembrane region" description="Helical" evidence="1">
    <location>
        <begin position="88"/>
        <end position="108"/>
    </location>
</feature>
<dbReference type="Gene3D" id="3.55.50.30">
    <property type="match status" value="1"/>
</dbReference>
<organism evidence="4 5">
    <name type="scientific">Alistipes finegoldii</name>
    <dbReference type="NCBI Taxonomy" id="214856"/>
    <lineage>
        <taxon>Bacteria</taxon>
        <taxon>Pseudomonadati</taxon>
        <taxon>Bacteroidota</taxon>
        <taxon>Bacteroidia</taxon>
        <taxon>Bacteroidales</taxon>
        <taxon>Rikenellaceae</taxon>
        <taxon>Alistipes</taxon>
    </lineage>
</organism>
<dbReference type="Pfam" id="PF04773">
    <property type="entry name" value="FecR"/>
    <property type="match status" value="1"/>
</dbReference>
<keyword evidence="1" id="KW-1133">Transmembrane helix</keyword>
<dbReference type="Gene3D" id="2.60.120.1440">
    <property type="match status" value="1"/>
</dbReference>
<dbReference type="InterPro" id="IPR032508">
    <property type="entry name" value="FecR_C"/>
</dbReference>
<evidence type="ECO:0000313" key="4">
    <source>
        <dbReference type="EMBL" id="GKI18428.1"/>
    </source>
</evidence>
<gene>
    <name evidence="4" type="ORF">CE91St16_13360</name>
</gene>
<evidence type="ECO:0000259" key="3">
    <source>
        <dbReference type="Pfam" id="PF16344"/>
    </source>
</evidence>
<dbReference type="Pfam" id="PF16344">
    <property type="entry name" value="FecR_C"/>
    <property type="match status" value="1"/>
</dbReference>
<accession>A0AA37P3S1</accession>
<evidence type="ECO:0008006" key="6">
    <source>
        <dbReference type="Google" id="ProtNLM"/>
    </source>
</evidence>
<dbReference type="PANTHER" id="PTHR30273">
    <property type="entry name" value="PERIPLASMIC SIGNAL SENSOR AND SIGMA FACTOR ACTIVATOR FECR-RELATED"/>
    <property type="match status" value="1"/>
</dbReference>
<dbReference type="EMBL" id="BQOL01000001">
    <property type="protein sequence ID" value="GKI18428.1"/>
    <property type="molecule type" value="Genomic_DNA"/>
</dbReference>
<keyword evidence="1" id="KW-0472">Membrane</keyword>
<dbReference type="GO" id="GO:0016989">
    <property type="term" value="F:sigma factor antagonist activity"/>
    <property type="evidence" value="ECO:0007669"/>
    <property type="project" value="TreeGrafter"/>
</dbReference>
<evidence type="ECO:0000313" key="5">
    <source>
        <dbReference type="Proteomes" id="UP001055105"/>
    </source>
</evidence>
<dbReference type="PIRSF" id="PIRSF018266">
    <property type="entry name" value="FecR"/>
    <property type="match status" value="1"/>
</dbReference>
<evidence type="ECO:0000256" key="1">
    <source>
        <dbReference type="SAM" id="Phobius"/>
    </source>
</evidence>
<dbReference type="AlphaFoldDB" id="A0AA37P3S1"/>